<accession>A0A0F0CVJ7</accession>
<evidence type="ECO:0000256" key="3">
    <source>
        <dbReference type="ARBA" id="ARBA00022884"/>
    </source>
</evidence>
<evidence type="ECO:0000256" key="4">
    <source>
        <dbReference type="ARBA" id="ARBA00022980"/>
    </source>
</evidence>
<proteinExistence type="inferred from homology"/>
<dbReference type="InterPro" id="IPR005813">
    <property type="entry name" value="Ribosomal_bL20"/>
</dbReference>
<protein>
    <recommendedName>
        <fullName evidence="6">Large ribosomal subunit protein bL20</fullName>
    </recommendedName>
    <alternativeName>
        <fullName evidence="7">50S ribosomal protein L20</fullName>
    </alternativeName>
</protein>
<name>A0A0F0CVJ7_9BACT</name>
<keyword evidence="4 8" id="KW-0689">Ribosomal protein</keyword>
<dbReference type="GO" id="GO:1990904">
    <property type="term" value="C:ribonucleoprotein complex"/>
    <property type="evidence" value="ECO:0007669"/>
    <property type="project" value="UniProtKB-KW"/>
</dbReference>
<sequence>MLANYYDRKKRKSDFRSLWITRINAAVRQEGLSYSKFIAALKKSGIELNRKMLAYIVVNDSAGFKAIVDKLK</sequence>
<gene>
    <name evidence="8" type="ORF">OMAG_000044</name>
</gene>
<evidence type="ECO:0000313" key="8">
    <source>
        <dbReference type="EMBL" id="KJJ86054.1"/>
    </source>
</evidence>
<keyword evidence="3" id="KW-0694">RNA-binding</keyword>
<evidence type="ECO:0000256" key="7">
    <source>
        <dbReference type="ARBA" id="ARBA00035482"/>
    </source>
</evidence>
<evidence type="ECO:0000256" key="5">
    <source>
        <dbReference type="ARBA" id="ARBA00023274"/>
    </source>
</evidence>
<evidence type="ECO:0000256" key="6">
    <source>
        <dbReference type="ARBA" id="ARBA00035172"/>
    </source>
</evidence>
<dbReference type="NCBIfam" id="TIGR01032">
    <property type="entry name" value="rplT_bact"/>
    <property type="match status" value="1"/>
</dbReference>
<reference evidence="8 9" key="1">
    <citation type="submission" date="2015-02" db="EMBL/GenBank/DDBJ databases">
        <title>Single-cell genomics of uncultivated deep-branching MTB reveals a conserved set of magnetosome genes.</title>
        <authorList>
            <person name="Kolinko S."/>
            <person name="Richter M."/>
            <person name="Glockner F.O."/>
            <person name="Brachmann A."/>
            <person name="Schuler D."/>
        </authorList>
    </citation>
    <scope>NUCLEOTIDE SEQUENCE [LARGE SCALE GENOMIC DNA]</scope>
    <source>
        <strain evidence="8">SKK-01</strain>
    </source>
</reference>
<dbReference type="Pfam" id="PF00453">
    <property type="entry name" value="Ribosomal_L20"/>
    <property type="match status" value="1"/>
</dbReference>
<comment type="caution">
    <text evidence="8">The sequence shown here is derived from an EMBL/GenBank/DDBJ whole genome shotgun (WGS) entry which is preliminary data.</text>
</comment>
<organism evidence="8 9">
    <name type="scientific">Candidatus Omnitrophus magneticus</name>
    <dbReference type="NCBI Taxonomy" id="1609969"/>
    <lineage>
        <taxon>Bacteria</taxon>
        <taxon>Pseudomonadati</taxon>
        <taxon>Candidatus Omnitrophota</taxon>
        <taxon>Candidatus Omnitrophus</taxon>
    </lineage>
</organism>
<dbReference type="Proteomes" id="UP000033428">
    <property type="component" value="Unassembled WGS sequence"/>
</dbReference>
<dbReference type="EMBL" id="JYNY01000016">
    <property type="protein sequence ID" value="KJJ86054.1"/>
    <property type="molecule type" value="Genomic_DNA"/>
</dbReference>
<keyword evidence="9" id="KW-1185">Reference proteome</keyword>
<evidence type="ECO:0000313" key="9">
    <source>
        <dbReference type="Proteomes" id="UP000033428"/>
    </source>
</evidence>
<dbReference type="FunFam" id="1.10.1900.20:FF:000001">
    <property type="entry name" value="50S ribosomal protein L20"/>
    <property type="match status" value="1"/>
</dbReference>
<dbReference type="GO" id="GO:0005840">
    <property type="term" value="C:ribosome"/>
    <property type="evidence" value="ECO:0007669"/>
    <property type="project" value="UniProtKB-KW"/>
</dbReference>
<keyword evidence="5" id="KW-0687">Ribonucleoprotein</keyword>
<dbReference type="InterPro" id="IPR049946">
    <property type="entry name" value="RIBOSOMAL_L20_CS"/>
</dbReference>
<keyword evidence="2" id="KW-0699">rRNA-binding</keyword>
<dbReference type="PROSITE" id="PS00937">
    <property type="entry name" value="RIBOSOMAL_L20"/>
    <property type="match status" value="1"/>
</dbReference>
<dbReference type="SUPFAM" id="SSF74731">
    <property type="entry name" value="Ribosomal protein L20"/>
    <property type="match status" value="1"/>
</dbReference>
<dbReference type="GO" id="GO:0003735">
    <property type="term" value="F:structural constituent of ribosome"/>
    <property type="evidence" value="ECO:0007669"/>
    <property type="project" value="InterPro"/>
</dbReference>
<dbReference type="InterPro" id="IPR035566">
    <property type="entry name" value="Ribosomal_protein_bL20_C"/>
</dbReference>
<comment type="similarity">
    <text evidence="1">Belongs to the bacterial ribosomal protein bL20 family.</text>
</comment>
<evidence type="ECO:0000256" key="1">
    <source>
        <dbReference type="ARBA" id="ARBA00007698"/>
    </source>
</evidence>
<evidence type="ECO:0000256" key="2">
    <source>
        <dbReference type="ARBA" id="ARBA00022730"/>
    </source>
</evidence>
<dbReference type="PATRIC" id="fig|1609969.3.peg.57"/>
<dbReference type="Gene3D" id="1.10.1900.20">
    <property type="entry name" value="Ribosomal protein L20"/>
    <property type="match status" value="1"/>
</dbReference>
<dbReference type="GO" id="GO:0019843">
    <property type="term" value="F:rRNA binding"/>
    <property type="evidence" value="ECO:0007669"/>
    <property type="project" value="UniProtKB-KW"/>
</dbReference>
<dbReference type="CDD" id="cd07026">
    <property type="entry name" value="Ribosomal_L20"/>
    <property type="match status" value="1"/>
</dbReference>
<dbReference type="AlphaFoldDB" id="A0A0F0CVJ7"/>
<dbReference type="PANTHER" id="PTHR10986">
    <property type="entry name" value="39S RIBOSOMAL PROTEIN L20"/>
    <property type="match status" value="1"/>
</dbReference>
<dbReference type="GO" id="GO:0006412">
    <property type="term" value="P:translation"/>
    <property type="evidence" value="ECO:0007669"/>
    <property type="project" value="InterPro"/>
</dbReference>